<dbReference type="Proteomes" id="UP001597173">
    <property type="component" value="Unassembled WGS sequence"/>
</dbReference>
<dbReference type="Gene3D" id="3.30.70.100">
    <property type="match status" value="1"/>
</dbReference>
<evidence type="ECO:0000313" key="3">
    <source>
        <dbReference type="EMBL" id="MFD1328847.1"/>
    </source>
</evidence>
<dbReference type="SUPFAM" id="SSF55008">
    <property type="entry name" value="HMA, heavy metal-associated domain"/>
    <property type="match status" value="1"/>
</dbReference>
<dbReference type="PROSITE" id="PS50846">
    <property type="entry name" value="HMA_2"/>
    <property type="match status" value="1"/>
</dbReference>
<proteinExistence type="predicted"/>
<evidence type="ECO:0000313" key="4">
    <source>
        <dbReference type="Proteomes" id="UP001597173"/>
    </source>
</evidence>
<evidence type="ECO:0000259" key="2">
    <source>
        <dbReference type="PROSITE" id="PS50846"/>
    </source>
</evidence>
<keyword evidence="4" id="KW-1185">Reference proteome</keyword>
<evidence type="ECO:0000256" key="1">
    <source>
        <dbReference type="ARBA" id="ARBA00022723"/>
    </source>
</evidence>
<keyword evidence="1" id="KW-0479">Metal-binding</keyword>
<dbReference type="PROSITE" id="PS01047">
    <property type="entry name" value="HMA_1"/>
    <property type="match status" value="1"/>
</dbReference>
<sequence>MFHLDIPDMTCGHCVAAVTKAVKSVDPAAEVAIDLEAKTASIDSQVGADRFVAAIAEAGYGATSKKSCCCKGG</sequence>
<dbReference type="InterPro" id="IPR006121">
    <property type="entry name" value="HMA_dom"/>
</dbReference>
<dbReference type="Pfam" id="PF00403">
    <property type="entry name" value="HMA"/>
    <property type="match status" value="1"/>
</dbReference>
<accession>A0ABW3YY38</accession>
<organism evidence="3 4">
    <name type="scientific">Mycoplana ramosa</name>
    <name type="common">Mycoplana bullata</name>
    <dbReference type="NCBI Taxonomy" id="40837"/>
    <lineage>
        <taxon>Bacteria</taxon>
        <taxon>Pseudomonadati</taxon>
        <taxon>Pseudomonadota</taxon>
        <taxon>Alphaproteobacteria</taxon>
        <taxon>Hyphomicrobiales</taxon>
        <taxon>Rhizobiaceae</taxon>
        <taxon>Mycoplana</taxon>
    </lineage>
</organism>
<protein>
    <submittedName>
        <fullName evidence="3">Heavy-metal-associated domain-containing protein</fullName>
    </submittedName>
</protein>
<gene>
    <name evidence="3" type="ORF">ACFQ33_13200</name>
</gene>
<dbReference type="EMBL" id="JBHTNF010000007">
    <property type="protein sequence ID" value="MFD1328847.1"/>
    <property type="molecule type" value="Genomic_DNA"/>
</dbReference>
<reference evidence="4" key="1">
    <citation type="journal article" date="2019" name="Int. J. Syst. Evol. Microbiol.">
        <title>The Global Catalogue of Microorganisms (GCM) 10K type strain sequencing project: providing services to taxonomists for standard genome sequencing and annotation.</title>
        <authorList>
            <consortium name="The Broad Institute Genomics Platform"/>
            <consortium name="The Broad Institute Genome Sequencing Center for Infectious Disease"/>
            <person name="Wu L."/>
            <person name="Ma J."/>
        </authorList>
    </citation>
    <scope>NUCLEOTIDE SEQUENCE [LARGE SCALE GENOMIC DNA]</scope>
    <source>
        <strain evidence="4">CCUG 55609</strain>
    </source>
</reference>
<dbReference type="InterPro" id="IPR036163">
    <property type="entry name" value="HMA_dom_sf"/>
</dbReference>
<dbReference type="RefSeq" id="WP_374839497.1">
    <property type="nucleotide sequence ID" value="NZ_JBHEEW010000009.1"/>
</dbReference>
<dbReference type="CDD" id="cd00371">
    <property type="entry name" value="HMA"/>
    <property type="match status" value="1"/>
</dbReference>
<dbReference type="InterPro" id="IPR017969">
    <property type="entry name" value="Heavy-metal-associated_CS"/>
</dbReference>
<feature type="domain" description="HMA" evidence="2">
    <location>
        <begin position="1"/>
        <end position="63"/>
    </location>
</feature>
<comment type="caution">
    <text evidence="3">The sequence shown here is derived from an EMBL/GenBank/DDBJ whole genome shotgun (WGS) entry which is preliminary data.</text>
</comment>
<name>A0ABW3YY38_MYCRA</name>